<dbReference type="GO" id="GO:0033897">
    <property type="term" value="F:ribonuclease T2 activity"/>
    <property type="evidence" value="ECO:0007669"/>
    <property type="project" value="InterPro"/>
</dbReference>
<feature type="signal peptide" evidence="3">
    <location>
        <begin position="1"/>
        <end position="25"/>
    </location>
</feature>
<organism evidence="4 5">
    <name type="scientific">Papaver atlanticum</name>
    <dbReference type="NCBI Taxonomy" id="357466"/>
    <lineage>
        <taxon>Eukaryota</taxon>
        <taxon>Viridiplantae</taxon>
        <taxon>Streptophyta</taxon>
        <taxon>Embryophyta</taxon>
        <taxon>Tracheophyta</taxon>
        <taxon>Spermatophyta</taxon>
        <taxon>Magnoliopsida</taxon>
        <taxon>Ranunculales</taxon>
        <taxon>Papaveraceae</taxon>
        <taxon>Papaveroideae</taxon>
        <taxon>Papaver</taxon>
    </lineage>
</organism>
<accession>A0AAD4TD10</accession>
<gene>
    <name evidence="4" type="ORF">MKW98_004996</name>
</gene>
<dbReference type="Proteomes" id="UP001202328">
    <property type="component" value="Unassembled WGS sequence"/>
</dbReference>
<dbReference type="InterPro" id="IPR036430">
    <property type="entry name" value="RNase_T2-like_sf"/>
</dbReference>
<evidence type="ECO:0000313" key="5">
    <source>
        <dbReference type="Proteomes" id="UP001202328"/>
    </source>
</evidence>
<dbReference type="Pfam" id="PF00445">
    <property type="entry name" value="Ribonuclease_T2"/>
    <property type="match status" value="1"/>
</dbReference>
<keyword evidence="5" id="KW-1185">Reference proteome</keyword>
<dbReference type="PANTHER" id="PTHR11240">
    <property type="entry name" value="RIBONUCLEASE T2"/>
    <property type="match status" value="1"/>
</dbReference>
<dbReference type="AlphaFoldDB" id="A0AAD4TD10"/>
<dbReference type="InterPro" id="IPR001568">
    <property type="entry name" value="RNase_T2-like"/>
</dbReference>
<dbReference type="SUPFAM" id="SSF55895">
    <property type="entry name" value="Ribonuclease Rh-like"/>
    <property type="match status" value="1"/>
</dbReference>
<name>A0AAD4TD10_9MAGN</name>
<dbReference type="EMBL" id="JAJJMB010001820">
    <property type="protein sequence ID" value="KAI3954993.1"/>
    <property type="molecule type" value="Genomic_DNA"/>
</dbReference>
<dbReference type="PROSITE" id="PS00530">
    <property type="entry name" value="RNASE_T2_1"/>
    <property type="match status" value="1"/>
</dbReference>
<comment type="caution">
    <text evidence="4">The sequence shown here is derived from an EMBL/GenBank/DDBJ whole genome shotgun (WGS) entry which is preliminary data.</text>
</comment>
<keyword evidence="3" id="KW-0732">Signal</keyword>
<feature type="chain" id="PRO_5041977915" evidence="3">
    <location>
        <begin position="26"/>
        <end position="289"/>
    </location>
</feature>
<sequence>MKPLSPFFLLLPLLIIILFSTDTFSSSSQHSLSSPSSLSTFSPSPSPAVFTEANEDNRYKYRVYTTYILAIQYPKNLCAHAWETKRCDINYKIDLPNAFTIHGLWPDNPINHLPKPPVVQFEVDQIHNDIRLRDGLYEHWIDAYFNYQGGPNKETSKHIKAEAFWFEEWKKHGTYSGLNTHEYFRLALDLFLNLGDVIGHFKARHLIVPKPQGGFAINVTKAHMALKEVLGVDTFLKCQQNAIMQEEFYEIEILYDKATLRRLDHGSFIGNHPHNCGIEIVDLDIDTNI</sequence>
<dbReference type="PANTHER" id="PTHR11240:SF22">
    <property type="entry name" value="RIBONUCLEASE T2"/>
    <property type="match status" value="1"/>
</dbReference>
<evidence type="ECO:0000256" key="2">
    <source>
        <dbReference type="RuleBase" id="RU004328"/>
    </source>
</evidence>
<protein>
    <submittedName>
        <fullName evidence="4">Uncharacterized protein</fullName>
    </submittedName>
</protein>
<proteinExistence type="inferred from homology"/>
<evidence type="ECO:0000313" key="4">
    <source>
        <dbReference type="EMBL" id="KAI3954993.1"/>
    </source>
</evidence>
<dbReference type="Gene3D" id="3.90.730.10">
    <property type="entry name" value="Ribonuclease T2-like"/>
    <property type="match status" value="1"/>
</dbReference>
<dbReference type="InterPro" id="IPR018188">
    <property type="entry name" value="RNase_T2_His_AS_1"/>
</dbReference>
<dbReference type="GO" id="GO:0006401">
    <property type="term" value="P:RNA catabolic process"/>
    <property type="evidence" value="ECO:0007669"/>
    <property type="project" value="UniProtKB-ARBA"/>
</dbReference>
<reference evidence="4" key="1">
    <citation type="submission" date="2022-04" db="EMBL/GenBank/DDBJ databases">
        <title>A functionally conserved STORR gene fusion in Papaver species that diverged 16.8 million years ago.</title>
        <authorList>
            <person name="Catania T."/>
        </authorList>
    </citation>
    <scope>NUCLEOTIDE SEQUENCE</scope>
    <source>
        <strain evidence="4">S-188037</strain>
    </source>
</reference>
<evidence type="ECO:0000256" key="3">
    <source>
        <dbReference type="SAM" id="SignalP"/>
    </source>
</evidence>
<evidence type="ECO:0000256" key="1">
    <source>
        <dbReference type="ARBA" id="ARBA00007469"/>
    </source>
</evidence>
<comment type="similarity">
    <text evidence="1 2">Belongs to the RNase T2 family.</text>
</comment>
<dbReference type="GO" id="GO:0003723">
    <property type="term" value="F:RNA binding"/>
    <property type="evidence" value="ECO:0007669"/>
    <property type="project" value="InterPro"/>
</dbReference>